<dbReference type="PANTHER" id="PTHR30273:SF2">
    <property type="entry name" value="PROTEIN FECR"/>
    <property type="match status" value="1"/>
</dbReference>
<dbReference type="EMBL" id="JACHIP010000002">
    <property type="protein sequence ID" value="MBB5056831.1"/>
    <property type="molecule type" value="Genomic_DNA"/>
</dbReference>
<sequence length="867" mass="92100">MRHDSESLLETAIDAIHAAEPDATQISASTGRVAARLGIDSTSAINLSARSAIESCVDVQHMLGSYRAGTLSDARALVIRAHLKDCGECHRSNAAGPGKPALDWSTPQPVRTSAWNLRAFRWALAATLAVLTLTFFLYRAFWQVPPGVRAEVKSLDGTAYRISEAGDAPLLVGDKLNEGDHVRMGGGAHASLQLSDGSTVEVNERSVLAVGARGRNMTVAVDNGAVIVQAAKRTSGHLYVKTPDCRVAVTGTVFSVNAGIKGSRVAVLQGTVHVTHAGLDTLMHAGDQVSTNDNLSSEPVEQQIAWSRDLDKYLPLLAQFSTLQRRIDQIPTPQLRYTSDLLARVPSNTLLYVSIPNLGNFLSEANNIFHDQLKQSPALQQWWENGSHHNTAELDDLVEKLHQVSEYLGDEVVIVGVQQTGDAKSHPDFAIVADLQKSGLGDVLRTSAPSITLVDEASLAVASDPASNQRGPYALVRQHEVVFSSSVAILKQMNAQLNSGPSGFATGDFGKQITAAYGRGAGVILAADLHQMLHTASDLSHDSPAKLNALQNSGMDGVRYLIAEHRERNGLPENHVNLQFAGTRQGAASWLAGPAPIGSLEFVTPNAAVAVAFLSKDPAAIADDIMKMAQPSGNSDWSDAEAKLKISVRNDLAANLGGDFLLSLDGAVLPTPAWKAVVEVRNSGQLEKTLERLTGAIRNQGNGSHTHNIAIQSSQSDGQIFYSINDLTSGATVAQYVFANGYMIMAPDRAILLKALHAQSSGNSLARSAAFKALLPTDENANYSAIAYQNVGPVLTPLLTHLSGEAAQALSQLAADGRPTAICAWGKDNRIEAASNSHIFGFDLLALEALVHPEGTRNKQSGGSVSE</sequence>
<name>A0A7W7ZCG9_9BACT</name>
<dbReference type="Proteomes" id="UP000540989">
    <property type="component" value="Unassembled WGS sequence"/>
</dbReference>
<feature type="transmembrane region" description="Helical" evidence="1">
    <location>
        <begin position="119"/>
        <end position="142"/>
    </location>
</feature>
<protein>
    <recommendedName>
        <fullName evidence="6">FecR family protein</fullName>
    </recommendedName>
</protein>
<organism evidence="4 5">
    <name type="scientific">Granulicella aggregans</name>
    <dbReference type="NCBI Taxonomy" id="474949"/>
    <lineage>
        <taxon>Bacteria</taxon>
        <taxon>Pseudomonadati</taxon>
        <taxon>Acidobacteriota</taxon>
        <taxon>Terriglobia</taxon>
        <taxon>Terriglobales</taxon>
        <taxon>Acidobacteriaceae</taxon>
        <taxon>Granulicella</taxon>
    </lineage>
</organism>
<accession>A0A7W7ZCG9</accession>
<evidence type="ECO:0000256" key="1">
    <source>
        <dbReference type="SAM" id="Phobius"/>
    </source>
</evidence>
<evidence type="ECO:0000259" key="3">
    <source>
        <dbReference type="Pfam" id="PF13490"/>
    </source>
</evidence>
<comment type="caution">
    <text evidence="4">The sequence shown here is derived from an EMBL/GenBank/DDBJ whole genome shotgun (WGS) entry which is preliminary data.</text>
</comment>
<dbReference type="InterPro" id="IPR012373">
    <property type="entry name" value="Ferrdict_sens_TM"/>
</dbReference>
<dbReference type="InterPro" id="IPR006860">
    <property type="entry name" value="FecR"/>
</dbReference>
<evidence type="ECO:0000313" key="5">
    <source>
        <dbReference type="Proteomes" id="UP000540989"/>
    </source>
</evidence>
<keyword evidence="1" id="KW-1133">Transmembrane helix</keyword>
<dbReference type="AlphaFoldDB" id="A0A7W7ZCG9"/>
<proteinExistence type="predicted"/>
<keyword evidence="1" id="KW-0472">Membrane</keyword>
<keyword evidence="1" id="KW-0812">Transmembrane</keyword>
<gene>
    <name evidence="4" type="ORF">HDF16_001516</name>
</gene>
<reference evidence="4 5" key="1">
    <citation type="submission" date="2020-08" db="EMBL/GenBank/DDBJ databases">
        <title>Genomic Encyclopedia of Type Strains, Phase IV (KMG-V): Genome sequencing to study the core and pangenomes of soil and plant-associated prokaryotes.</title>
        <authorList>
            <person name="Whitman W."/>
        </authorList>
    </citation>
    <scope>NUCLEOTIDE SEQUENCE [LARGE SCALE GENOMIC DNA]</scope>
    <source>
        <strain evidence="4 5">M8UP14</strain>
    </source>
</reference>
<dbReference type="PANTHER" id="PTHR30273">
    <property type="entry name" value="PERIPLASMIC SIGNAL SENSOR AND SIGMA FACTOR ACTIVATOR FECR-RELATED"/>
    <property type="match status" value="1"/>
</dbReference>
<dbReference type="Gene3D" id="2.60.120.1440">
    <property type="match status" value="1"/>
</dbReference>
<evidence type="ECO:0008006" key="6">
    <source>
        <dbReference type="Google" id="ProtNLM"/>
    </source>
</evidence>
<feature type="domain" description="FecR protein" evidence="2">
    <location>
        <begin position="181"/>
        <end position="272"/>
    </location>
</feature>
<dbReference type="InterPro" id="IPR027383">
    <property type="entry name" value="Znf_put"/>
</dbReference>
<dbReference type="GO" id="GO:0016989">
    <property type="term" value="F:sigma factor antagonist activity"/>
    <property type="evidence" value="ECO:0007669"/>
    <property type="project" value="TreeGrafter"/>
</dbReference>
<dbReference type="Pfam" id="PF04773">
    <property type="entry name" value="FecR"/>
    <property type="match status" value="1"/>
</dbReference>
<evidence type="ECO:0000259" key="2">
    <source>
        <dbReference type="Pfam" id="PF04773"/>
    </source>
</evidence>
<dbReference type="Pfam" id="PF13490">
    <property type="entry name" value="zf-HC2"/>
    <property type="match status" value="1"/>
</dbReference>
<evidence type="ECO:0000313" key="4">
    <source>
        <dbReference type="EMBL" id="MBB5056831.1"/>
    </source>
</evidence>
<keyword evidence="5" id="KW-1185">Reference proteome</keyword>
<feature type="domain" description="Putative zinc-finger" evidence="3">
    <location>
        <begin position="56"/>
        <end position="90"/>
    </location>
</feature>
<dbReference type="RefSeq" id="WP_184215065.1">
    <property type="nucleotide sequence ID" value="NZ_JACHIP010000002.1"/>
</dbReference>